<proteinExistence type="predicted"/>
<reference evidence="2" key="1">
    <citation type="journal article" date="2013" name="Nature">
        <title>Pan genome of the phytoplankton Emiliania underpins its global distribution.</title>
        <authorList>
            <person name="Read B.A."/>
            <person name="Kegel J."/>
            <person name="Klute M.J."/>
            <person name="Kuo A."/>
            <person name="Lefebvre S.C."/>
            <person name="Maumus F."/>
            <person name="Mayer C."/>
            <person name="Miller J."/>
            <person name="Monier A."/>
            <person name="Salamov A."/>
            <person name="Young J."/>
            <person name="Aguilar M."/>
            <person name="Claverie J.M."/>
            <person name="Frickenhaus S."/>
            <person name="Gonzalez K."/>
            <person name="Herman E.K."/>
            <person name="Lin Y.C."/>
            <person name="Napier J."/>
            <person name="Ogata H."/>
            <person name="Sarno A.F."/>
            <person name="Shmutz J."/>
            <person name="Schroeder D."/>
            <person name="de Vargas C."/>
            <person name="Verret F."/>
            <person name="von Dassow P."/>
            <person name="Valentin K."/>
            <person name="Van de Peer Y."/>
            <person name="Wheeler G."/>
            <person name="Dacks J.B."/>
            <person name="Delwiche C.F."/>
            <person name="Dyhrman S.T."/>
            <person name="Glockner G."/>
            <person name="John U."/>
            <person name="Richards T."/>
            <person name="Worden A.Z."/>
            <person name="Zhang X."/>
            <person name="Grigoriev I.V."/>
            <person name="Allen A.E."/>
            <person name="Bidle K."/>
            <person name="Borodovsky M."/>
            <person name="Bowler C."/>
            <person name="Brownlee C."/>
            <person name="Cock J.M."/>
            <person name="Elias M."/>
            <person name="Gladyshev V.N."/>
            <person name="Groth M."/>
            <person name="Guda C."/>
            <person name="Hadaegh A."/>
            <person name="Iglesias-Rodriguez M.D."/>
            <person name="Jenkins J."/>
            <person name="Jones B.M."/>
            <person name="Lawson T."/>
            <person name="Leese F."/>
            <person name="Lindquist E."/>
            <person name="Lobanov A."/>
            <person name="Lomsadze A."/>
            <person name="Malik S.B."/>
            <person name="Marsh M.E."/>
            <person name="Mackinder L."/>
            <person name="Mock T."/>
            <person name="Mueller-Roeber B."/>
            <person name="Pagarete A."/>
            <person name="Parker M."/>
            <person name="Probert I."/>
            <person name="Quesneville H."/>
            <person name="Raines C."/>
            <person name="Rensing S.A."/>
            <person name="Riano-Pachon D.M."/>
            <person name="Richier S."/>
            <person name="Rokitta S."/>
            <person name="Shiraiwa Y."/>
            <person name="Soanes D.M."/>
            <person name="van der Giezen M."/>
            <person name="Wahlund T.M."/>
            <person name="Williams B."/>
            <person name="Wilson W."/>
            <person name="Wolfe G."/>
            <person name="Wurch L.L."/>
        </authorList>
    </citation>
    <scope>NUCLEOTIDE SEQUENCE</scope>
</reference>
<dbReference type="AlphaFoldDB" id="A0A0D3KA92"/>
<protein>
    <recommendedName>
        <fullName evidence="3">JmjC domain-containing protein</fullName>
    </recommendedName>
</protein>
<evidence type="ECO:0000313" key="1">
    <source>
        <dbReference type="EnsemblProtists" id="EOD32677"/>
    </source>
</evidence>
<dbReference type="InterPro" id="IPR014710">
    <property type="entry name" value="RmlC-like_jellyroll"/>
</dbReference>
<dbReference type="Proteomes" id="UP000013827">
    <property type="component" value="Unassembled WGS sequence"/>
</dbReference>
<organism evidence="1 2">
    <name type="scientific">Emiliania huxleyi (strain CCMP1516)</name>
    <dbReference type="NCBI Taxonomy" id="280463"/>
    <lineage>
        <taxon>Eukaryota</taxon>
        <taxon>Haptista</taxon>
        <taxon>Haptophyta</taxon>
        <taxon>Prymnesiophyceae</taxon>
        <taxon>Isochrysidales</taxon>
        <taxon>Noelaerhabdaceae</taxon>
        <taxon>Emiliania</taxon>
    </lineage>
</organism>
<accession>A0A0D3KA92</accession>
<dbReference type="EnsemblProtists" id="EOD32677">
    <property type="protein sequence ID" value="EOD32677"/>
    <property type="gene ID" value="EMIHUDRAFT_122955"/>
</dbReference>
<evidence type="ECO:0008006" key="3">
    <source>
        <dbReference type="Google" id="ProtNLM"/>
    </source>
</evidence>
<evidence type="ECO:0000313" key="2">
    <source>
        <dbReference type="Proteomes" id="UP000013827"/>
    </source>
</evidence>
<dbReference type="Gene3D" id="2.60.120.10">
    <property type="entry name" value="Jelly Rolls"/>
    <property type="match status" value="1"/>
</dbReference>
<keyword evidence="2" id="KW-1185">Reference proteome</keyword>
<dbReference type="PaxDb" id="2903-EOD32677"/>
<reference evidence="1" key="2">
    <citation type="submission" date="2024-10" db="UniProtKB">
        <authorList>
            <consortium name="EnsemblProtists"/>
        </authorList>
    </citation>
    <scope>IDENTIFICATION</scope>
</reference>
<sequence>MVYYSEKKPLANVKGFERRRLAPALRSNATAADLVAILKSAAAATAWQAQAAAAEACPVREWVYFSASNSSRTAQHVHSENVWLGGGGVTAFNHYDASHNAFCQLHGRTLVTALSPISLSYNVWAHDEVALAVETA</sequence>
<name>A0A0D3KA92_EMIH1</name>